<name>A0AAX3H0P6_CLODI</name>
<dbReference type="RefSeq" id="WP_003424503.1">
    <property type="nucleotide sequence ID" value="NZ_BEHB01000013.1"/>
</dbReference>
<dbReference type="InterPro" id="IPR013421">
    <property type="entry name" value="CRISPR-assoc_prot_Cas5_HALMA"/>
</dbReference>
<evidence type="ECO:0000313" key="2">
    <source>
        <dbReference type="EMBL" id="VFD54713.1"/>
    </source>
</evidence>
<organism evidence="2 3">
    <name type="scientific">Clostridioides difficile</name>
    <name type="common">Peptoclostridium difficile</name>
    <dbReference type="NCBI Taxonomy" id="1496"/>
    <lineage>
        <taxon>Bacteria</taxon>
        <taxon>Bacillati</taxon>
        <taxon>Bacillota</taxon>
        <taxon>Clostridia</taxon>
        <taxon>Peptostreptococcales</taxon>
        <taxon>Peptostreptococcaceae</taxon>
        <taxon>Clostridioides</taxon>
    </lineage>
</organism>
<gene>
    <name evidence="2" type="primary">cas5h</name>
    <name evidence="2" type="ORF">SAMEA1710456_02206</name>
</gene>
<protein>
    <submittedName>
        <fullName evidence="2">CRISPR-associated protein Cas5, hmari subtype</fullName>
    </submittedName>
</protein>
<dbReference type="GO" id="GO:0051607">
    <property type="term" value="P:defense response to virus"/>
    <property type="evidence" value="ECO:0007669"/>
    <property type="project" value="UniProtKB-KW"/>
</dbReference>
<reference evidence="2 3" key="1">
    <citation type="submission" date="2019-02" db="EMBL/GenBank/DDBJ databases">
        <authorList>
            <consortium name="Pathogen Informatics"/>
        </authorList>
    </citation>
    <scope>NUCLEOTIDE SEQUENCE [LARGE SCALE GENOMIC DNA]</scope>
    <source>
        <strain evidence="2 3">078GUE027</strain>
    </source>
</reference>
<dbReference type="InterPro" id="IPR013422">
    <property type="entry name" value="CRISPR-assoc_prot_Cas5_N"/>
</dbReference>
<dbReference type="NCBIfam" id="TIGR02593">
    <property type="entry name" value="CRISPR_cas5"/>
    <property type="match status" value="1"/>
</dbReference>
<evidence type="ECO:0000256" key="1">
    <source>
        <dbReference type="ARBA" id="ARBA00023118"/>
    </source>
</evidence>
<dbReference type="EMBL" id="CAADAT010000012">
    <property type="protein sequence ID" value="VFD54713.1"/>
    <property type="molecule type" value="Genomic_DNA"/>
</dbReference>
<sequence>MEVLKFNLSGKTAFFKKPDVNSIIYFTYGNIHKIALMGILGACLGLGGYNQQSKEDEYPEFYSLLKDIKMSIVPKHEFGYINKKVHIFNNSVGYASKEEGGNLIIKEQWLENVSWDIYIQLEDSTTSRELKRRFLSNKFVYIPYLGKNDHIANISEIEIITDFYKTEDINRVDSFFIREDFEFEKSYFDDNDDYEEPFKYQEKLPYRLHRMTNQYILETIIFTNMSVKLINKKEVYQVKGLNLIFI</sequence>
<dbReference type="Proteomes" id="UP000346772">
    <property type="component" value="Unassembled WGS sequence"/>
</dbReference>
<dbReference type="AlphaFoldDB" id="A0AAX3H0P6"/>
<proteinExistence type="predicted"/>
<evidence type="ECO:0000313" key="3">
    <source>
        <dbReference type="Proteomes" id="UP000346772"/>
    </source>
</evidence>
<comment type="caution">
    <text evidence="2">The sequence shown here is derived from an EMBL/GenBank/DDBJ whole genome shotgun (WGS) entry which is preliminary data.</text>
</comment>
<dbReference type="NCBIfam" id="TIGR02592">
    <property type="entry name" value="cas_Cas5h"/>
    <property type="match status" value="1"/>
</dbReference>
<keyword evidence="1" id="KW-0051">Antiviral defense</keyword>
<accession>A0AAX3H0P6</accession>